<comment type="caution">
    <text evidence="2">The sequence shown here is derived from an EMBL/GenBank/DDBJ whole genome shotgun (WGS) entry which is preliminary data.</text>
</comment>
<evidence type="ECO:0000313" key="3">
    <source>
        <dbReference type="Proteomes" id="UP000249590"/>
    </source>
</evidence>
<dbReference type="AlphaFoldDB" id="A0A8B2NRX4"/>
<evidence type="ECO:0000256" key="1">
    <source>
        <dbReference type="SAM" id="MobiDB-lite"/>
    </source>
</evidence>
<evidence type="ECO:0000313" key="2">
    <source>
        <dbReference type="EMBL" id="RAH99863.1"/>
    </source>
</evidence>
<dbReference type="RefSeq" id="WP_111348200.1">
    <property type="nucleotide sequence ID" value="NZ_QHHQ01000004.1"/>
</dbReference>
<feature type="region of interest" description="Disordered" evidence="1">
    <location>
        <begin position="154"/>
        <end position="185"/>
    </location>
</feature>
<accession>A0A8B2NRX4</accession>
<reference evidence="2 3" key="1">
    <citation type="submission" date="2018-05" db="EMBL/GenBank/DDBJ databases">
        <title>Acuticoccus sediminis sp. nov., isolated from deep-sea sediment of Indian Ocean.</title>
        <authorList>
            <person name="Liu X."/>
            <person name="Lai Q."/>
            <person name="Du Y."/>
            <person name="Sun F."/>
            <person name="Zhang X."/>
            <person name="Wang S."/>
            <person name="Shao Z."/>
        </authorList>
    </citation>
    <scope>NUCLEOTIDE SEQUENCE [LARGE SCALE GENOMIC DNA]</scope>
    <source>
        <strain evidence="2 3">PTG4-2</strain>
    </source>
</reference>
<organism evidence="2 3">
    <name type="scientific">Acuticoccus sediminis</name>
    <dbReference type="NCBI Taxonomy" id="2184697"/>
    <lineage>
        <taxon>Bacteria</taxon>
        <taxon>Pseudomonadati</taxon>
        <taxon>Pseudomonadota</taxon>
        <taxon>Alphaproteobacteria</taxon>
        <taxon>Hyphomicrobiales</taxon>
        <taxon>Amorphaceae</taxon>
        <taxon>Acuticoccus</taxon>
    </lineage>
</organism>
<dbReference type="EMBL" id="QHHQ01000004">
    <property type="protein sequence ID" value="RAH99863.1"/>
    <property type="molecule type" value="Genomic_DNA"/>
</dbReference>
<evidence type="ECO:0008006" key="4">
    <source>
        <dbReference type="Google" id="ProtNLM"/>
    </source>
</evidence>
<protein>
    <recommendedName>
        <fullName evidence="4">Helix-turn-helix domain-containing protein</fullName>
    </recommendedName>
</protein>
<keyword evidence="3" id="KW-1185">Reference proteome</keyword>
<proteinExistence type="predicted"/>
<sequence length="185" mass="20866">MSDGSRASKLRKGELDGPWIAHEDAMRRSFAFRALTFNDLRVLFRLEEEHMAHAGSENGNLQVSYPQFRDYGLPNDEAISLAIKRLEALGFVDVKRAGYDSSRGQRAPNRYRLTYVVGRHRVDHGNIVPAPVRTHDWDKLRSSEAVTKALAKIGPQRRHRKKKDAGAPCEAALRVAPEPQARRIG</sequence>
<dbReference type="OrthoDB" id="5124088at2"/>
<gene>
    <name evidence="2" type="ORF">DLJ53_19150</name>
</gene>
<dbReference type="Proteomes" id="UP000249590">
    <property type="component" value="Unassembled WGS sequence"/>
</dbReference>
<name>A0A8B2NRX4_9HYPH</name>